<reference evidence="4" key="1">
    <citation type="submission" date="2022-10" db="EMBL/GenBank/DDBJ databases">
        <title>Tapping the CABI collections for fungal endophytes: first genome assemblies for Collariella, Neodidymelliopsis, Ascochyta clinopodiicola, Didymella pomorum, Didymosphaeria variabile, Neocosmospora piperis and Neocucurbitaria cava.</title>
        <authorList>
            <person name="Hill R."/>
        </authorList>
    </citation>
    <scope>NUCLEOTIDE SEQUENCE</scope>
    <source>
        <strain evidence="4">IMI 356815</strain>
    </source>
</reference>
<gene>
    <name evidence="4" type="ORF">N0V89_002852</name>
</gene>
<dbReference type="EMBL" id="JAPEUX010000002">
    <property type="protein sequence ID" value="KAJ4358272.1"/>
    <property type="molecule type" value="Genomic_DNA"/>
</dbReference>
<dbReference type="GO" id="GO:0008270">
    <property type="term" value="F:zinc ion binding"/>
    <property type="evidence" value="ECO:0007669"/>
    <property type="project" value="UniProtKB-KW"/>
</dbReference>
<accession>A0A9W8XSF6</accession>
<evidence type="ECO:0000256" key="2">
    <source>
        <dbReference type="SAM" id="MobiDB-lite"/>
    </source>
</evidence>
<dbReference type="SUPFAM" id="SSF57850">
    <property type="entry name" value="RING/U-box"/>
    <property type="match status" value="1"/>
</dbReference>
<dbReference type="Gene3D" id="3.30.40.10">
    <property type="entry name" value="Zinc/RING finger domain, C3HC4 (zinc finger)"/>
    <property type="match status" value="1"/>
</dbReference>
<protein>
    <recommendedName>
        <fullName evidence="3">RING-type domain-containing protein</fullName>
    </recommendedName>
</protein>
<feature type="domain" description="RING-type" evidence="3">
    <location>
        <begin position="36"/>
        <end position="91"/>
    </location>
</feature>
<evidence type="ECO:0000313" key="4">
    <source>
        <dbReference type="EMBL" id="KAJ4358272.1"/>
    </source>
</evidence>
<proteinExistence type="predicted"/>
<feature type="compositionally biased region" description="Polar residues" evidence="2">
    <location>
        <begin position="9"/>
        <end position="31"/>
    </location>
</feature>
<organism evidence="4 5">
    <name type="scientific">Didymosphaeria variabile</name>
    <dbReference type="NCBI Taxonomy" id="1932322"/>
    <lineage>
        <taxon>Eukaryota</taxon>
        <taxon>Fungi</taxon>
        <taxon>Dikarya</taxon>
        <taxon>Ascomycota</taxon>
        <taxon>Pezizomycotina</taxon>
        <taxon>Dothideomycetes</taxon>
        <taxon>Pleosporomycetidae</taxon>
        <taxon>Pleosporales</taxon>
        <taxon>Massarineae</taxon>
        <taxon>Didymosphaeriaceae</taxon>
        <taxon>Didymosphaeria</taxon>
    </lineage>
</organism>
<keyword evidence="1" id="KW-0862">Zinc</keyword>
<dbReference type="InterPro" id="IPR013083">
    <property type="entry name" value="Znf_RING/FYVE/PHD"/>
</dbReference>
<sequence length="232" mass="25546">MSHDELSRRLQTVSTRLQTTPDSATSAGTDEANNQCGICQDELVGMAADAPVAIKLNHCKHALHEICVVEWLDWVQHNRGPVHQATCPNCRRLIFAREAAPQTGRTGNASHLASRTQDHRYPLSNIRETSTQAELVARELCPTGRAADTDYMTVREHLASTAHYASSPTGRAANTSSSRRVQHPEMNIRETSTSTFRTVGLVQADEAQPHELLAVSIFGGIDMDDDDDEIYD</sequence>
<evidence type="ECO:0000313" key="5">
    <source>
        <dbReference type="Proteomes" id="UP001140513"/>
    </source>
</evidence>
<name>A0A9W8XSF6_9PLEO</name>
<dbReference type="InterPro" id="IPR001841">
    <property type="entry name" value="Znf_RING"/>
</dbReference>
<dbReference type="Proteomes" id="UP001140513">
    <property type="component" value="Unassembled WGS sequence"/>
</dbReference>
<dbReference type="GeneID" id="80906382"/>
<dbReference type="SMART" id="SM00184">
    <property type="entry name" value="RING"/>
    <property type="match status" value="1"/>
</dbReference>
<keyword evidence="1" id="KW-0863">Zinc-finger</keyword>
<dbReference type="RefSeq" id="XP_056075131.1">
    <property type="nucleotide sequence ID" value="XM_056211658.1"/>
</dbReference>
<feature type="compositionally biased region" description="Polar residues" evidence="2">
    <location>
        <begin position="163"/>
        <end position="179"/>
    </location>
</feature>
<dbReference type="AlphaFoldDB" id="A0A9W8XSF6"/>
<keyword evidence="1" id="KW-0479">Metal-binding</keyword>
<evidence type="ECO:0000256" key="1">
    <source>
        <dbReference type="PROSITE-ProRule" id="PRU00175"/>
    </source>
</evidence>
<comment type="caution">
    <text evidence="4">The sequence shown here is derived from an EMBL/GenBank/DDBJ whole genome shotgun (WGS) entry which is preliminary data.</text>
</comment>
<feature type="region of interest" description="Disordered" evidence="2">
    <location>
        <begin position="162"/>
        <end position="186"/>
    </location>
</feature>
<evidence type="ECO:0000259" key="3">
    <source>
        <dbReference type="PROSITE" id="PS50089"/>
    </source>
</evidence>
<dbReference type="CDD" id="cd16448">
    <property type="entry name" value="RING-H2"/>
    <property type="match status" value="1"/>
</dbReference>
<keyword evidence="5" id="KW-1185">Reference proteome</keyword>
<dbReference type="PROSITE" id="PS50089">
    <property type="entry name" value="ZF_RING_2"/>
    <property type="match status" value="1"/>
</dbReference>
<feature type="region of interest" description="Disordered" evidence="2">
    <location>
        <begin position="1"/>
        <end position="31"/>
    </location>
</feature>
<dbReference type="OrthoDB" id="8062037at2759"/>